<accession>A0A2M8GNT2</accession>
<dbReference type="AlphaFoldDB" id="A0A2M8GNT2"/>
<dbReference type="Proteomes" id="UP000229370">
    <property type="component" value="Unassembled WGS sequence"/>
</dbReference>
<comment type="caution">
    <text evidence="1">The sequence shown here is derived from an EMBL/GenBank/DDBJ whole genome shotgun (WGS) entry which is preliminary data.</text>
</comment>
<sequence length="158" mass="17278">MLGKTLETIIPRFQNKAITLGIQKKFQPLIIALGFQLSLMQRRISAARTANIKFAATMGQMGEKIGDVTDDTIRTVLDTGYRTFGWFKRNAGDQSPTAQLAQHVEAILWSMGIQLSIPLPTPADFLGGDLSEAPITQISLTSDTNASDTKAREQIVDV</sequence>
<evidence type="ECO:0000313" key="2">
    <source>
        <dbReference type="Proteomes" id="UP000229370"/>
    </source>
</evidence>
<gene>
    <name evidence="1" type="ORF">CO007_00745</name>
</gene>
<dbReference type="EMBL" id="PFQK01000019">
    <property type="protein sequence ID" value="PJC82196.1"/>
    <property type="molecule type" value="Genomic_DNA"/>
</dbReference>
<evidence type="ECO:0000313" key="1">
    <source>
        <dbReference type="EMBL" id="PJC82196.1"/>
    </source>
</evidence>
<reference evidence="2" key="1">
    <citation type="submission" date="2017-09" db="EMBL/GenBank/DDBJ databases">
        <title>Depth-based differentiation of microbial function through sediment-hosted aquifers and enrichment of novel symbionts in the deep terrestrial subsurface.</title>
        <authorList>
            <person name="Probst A.J."/>
            <person name="Ladd B."/>
            <person name="Jarett J.K."/>
            <person name="Geller-Mcgrath D.E."/>
            <person name="Sieber C.M.K."/>
            <person name="Emerson J.B."/>
            <person name="Anantharaman K."/>
            <person name="Thomas B.C."/>
            <person name="Malmstrom R."/>
            <person name="Stieglmeier M."/>
            <person name="Klingl A."/>
            <person name="Woyke T."/>
            <person name="Ryan C.M."/>
            <person name="Banfield J.F."/>
        </authorList>
    </citation>
    <scope>NUCLEOTIDE SEQUENCE [LARGE SCALE GENOMIC DNA]</scope>
</reference>
<protein>
    <submittedName>
        <fullName evidence="1">Uncharacterized protein</fullName>
    </submittedName>
</protein>
<organism evidence="1 2">
    <name type="scientific">Candidatus Roizmanbacteria bacterium CG_4_8_14_3_um_filter_36_10</name>
    <dbReference type="NCBI Taxonomy" id="1974834"/>
    <lineage>
        <taxon>Bacteria</taxon>
        <taxon>Candidatus Roizmaniibacteriota</taxon>
    </lineage>
</organism>
<name>A0A2M8GNT2_9BACT</name>
<proteinExistence type="predicted"/>